<dbReference type="EMBL" id="JH000237">
    <property type="protein sequence ID" value="EGV94958.1"/>
    <property type="molecule type" value="Genomic_DNA"/>
</dbReference>
<accession>G3H9R4</accession>
<reference evidence="2" key="1">
    <citation type="journal article" date="2011" name="Nat. Biotechnol.">
        <title>The genomic sequence of the Chinese hamster ovary (CHO)-K1 cell line.</title>
        <authorList>
            <person name="Xu X."/>
            <person name="Nagarajan H."/>
            <person name="Lewis N.E."/>
            <person name="Pan S."/>
            <person name="Cai Z."/>
            <person name="Liu X."/>
            <person name="Chen W."/>
            <person name="Xie M."/>
            <person name="Wang W."/>
            <person name="Hammond S."/>
            <person name="Andersen M.R."/>
            <person name="Neff N."/>
            <person name="Passarelli B."/>
            <person name="Koh W."/>
            <person name="Fan H.C."/>
            <person name="Wang J."/>
            <person name="Gui Y."/>
            <person name="Lee K.H."/>
            <person name="Betenbaugh M.J."/>
            <person name="Quake S.R."/>
            <person name="Famili I."/>
            <person name="Palsson B.O."/>
            <person name="Wang J."/>
        </authorList>
    </citation>
    <scope>NUCLEOTIDE SEQUENCE [LARGE SCALE GENOMIC DNA]</scope>
    <source>
        <strain evidence="2">CHO K1 cell line</strain>
    </source>
</reference>
<sequence>MAGKPRQDSQGEVPLRGCGATWGPLLGDSRQPSFAALGVCSLKLPTPALLGAARHT</sequence>
<dbReference type="AlphaFoldDB" id="G3H9R4"/>
<dbReference type="Proteomes" id="UP000001075">
    <property type="component" value="Unassembled WGS sequence"/>
</dbReference>
<organism evidence="1 2">
    <name type="scientific">Cricetulus griseus</name>
    <name type="common">Chinese hamster</name>
    <name type="synonym">Cricetulus barabensis griseus</name>
    <dbReference type="NCBI Taxonomy" id="10029"/>
    <lineage>
        <taxon>Eukaryota</taxon>
        <taxon>Metazoa</taxon>
        <taxon>Chordata</taxon>
        <taxon>Craniata</taxon>
        <taxon>Vertebrata</taxon>
        <taxon>Euteleostomi</taxon>
        <taxon>Mammalia</taxon>
        <taxon>Eutheria</taxon>
        <taxon>Euarchontoglires</taxon>
        <taxon>Glires</taxon>
        <taxon>Rodentia</taxon>
        <taxon>Myomorpha</taxon>
        <taxon>Muroidea</taxon>
        <taxon>Cricetidae</taxon>
        <taxon>Cricetinae</taxon>
        <taxon>Cricetulus</taxon>
    </lineage>
</organism>
<dbReference type="InParanoid" id="G3H9R4"/>
<proteinExistence type="predicted"/>
<evidence type="ECO:0000313" key="1">
    <source>
        <dbReference type="EMBL" id="EGV94958.1"/>
    </source>
</evidence>
<evidence type="ECO:0000313" key="2">
    <source>
        <dbReference type="Proteomes" id="UP000001075"/>
    </source>
</evidence>
<protein>
    <submittedName>
        <fullName evidence="1">Uncharacterized protein</fullName>
    </submittedName>
</protein>
<gene>
    <name evidence="1" type="ORF">I79_007144</name>
</gene>
<name>G3H9R4_CRIGR</name>